<dbReference type="EMBL" id="JAVDQS010000006">
    <property type="protein sequence ID" value="MDR6405691.1"/>
    <property type="molecule type" value="Genomic_DNA"/>
</dbReference>
<feature type="transmembrane region" description="Helical" evidence="1">
    <location>
        <begin position="48"/>
        <end position="69"/>
    </location>
</feature>
<evidence type="ECO:0000256" key="1">
    <source>
        <dbReference type="SAM" id="Phobius"/>
    </source>
</evidence>
<evidence type="ECO:0000313" key="3">
    <source>
        <dbReference type="Proteomes" id="UP001184853"/>
    </source>
</evidence>
<comment type="caution">
    <text evidence="2">The sequence shown here is derived from an EMBL/GenBank/DDBJ whole genome shotgun (WGS) entry which is preliminary data.</text>
</comment>
<name>A0ABU1LG44_9FLAO</name>
<keyword evidence="3" id="KW-1185">Reference proteome</keyword>
<evidence type="ECO:0000313" key="2">
    <source>
        <dbReference type="EMBL" id="MDR6405691.1"/>
    </source>
</evidence>
<protein>
    <submittedName>
        <fullName evidence="2">Energy-coupling factor transporter transmembrane protein EcfT</fullName>
    </submittedName>
</protein>
<organism evidence="2 3">
    <name type="scientific">Chryseobacterium geocarposphaerae</name>
    <dbReference type="NCBI Taxonomy" id="1416776"/>
    <lineage>
        <taxon>Bacteria</taxon>
        <taxon>Pseudomonadati</taxon>
        <taxon>Bacteroidota</taxon>
        <taxon>Flavobacteriia</taxon>
        <taxon>Flavobacteriales</taxon>
        <taxon>Weeksellaceae</taxon>
        <taxon>Chryseobacterium group</taxon>
        <taxon>Chryseobacterium</taxon>
    </lineage>
</organism>
<keyword evidence="1" id="KW-1133">Transmembrane helix</keyword>
<feature type="transmembrane region" description="Helical" evidence="1">
    <location>
        <begin position="21"/>
        <end position="42"/>
    </location>
</feature>
<gene>
    <name evidence="2" type="ORF">J2781_002623</name>
</gene>
<proteinExistence type="predicted"/>
<sequence length="85" mass="9928">MMKNLMETMFKNHEDSLKMKVWSIILLIGFALFSVLIFVSKISFSSLLVYLVAFVAYIGFSLLFIRSLSESNRSLYIKKRLDRHS</sequence>
<accession>A0ABU1LG44</accession>
<reference evidence="2 3" key="1">
    <citation type="submission" date="2023-07" db="EMBL/GenBank/DDBJ databases">
        <title>Sorghum-associated microbial communities from plants grown in Nebraska, USA.</title>
        <authorList>
            <person name="Schachtman D."/>
        </authorList>
    </citation>
    <scope>NUCLEOTIDE SEQUENCE [LARGE SCALE GENOMIC DNA]</scope>
    <source>
        <strain evidence="2 3">DS1709</strain>
    </source>
</reference>
<dbReference type="Proteomes" id="UP001184853">
    <property type="component" value="Unassembled WGS sequence"/>
</dbReference>
<dbReference type="RefSeq" id="WP_147297002.1">
    <property type="nucleotide sequence ID" value="NZ_JAVDQS010000006.1"/>
</dbReference>
<keyword evidence="1" id="KW-0472">Membrane</keyword>
<keyword evidence="1 2" id="KW-0812">Transmembrane</keyword>